<accession>A0A067PV12</accession>
<protein>
    <submittedName>
        <fullName evidence="2">Uncharacterized protein</fullName>
    </submittedName>
</protein>
<evidence type="ECO:0000256" key="1">
    <source>
        <dbReference type="SAM" id="Phobius"/>
    </source>
</evidence>
<dbReference type="Gene3D" id="3.40.50.11350">
    <property type="match status" value="1"/>
</dbReference>
<feature type="transmembrane region" description="Helical" evidence="1">
    <location>
        <begin position="7"/>
        <end position="25"/>
    </location>
</feature>
<dbReference type="HOGENOM" id="CLU_014826_0_0_1"/>
<dbReference type="EMBL" id="KL197726">
    <property type="protein sequence ID" value="KDQ55117.1"/>
    <property type="molecule type" value="Genomic_DNA"/>
</dbReference>
<dbReference type="OrthoDB" id="2559662at2759"/>
<evidence type="ECO:0000313" key="3">
    <source>
        <dbReference type="Proteomes" id="UP000027265"/>
    </source>
</evidence>
<dbReference type="Proteomes" id="UP000027265">
    <property type="component" value="Unassembled WGS sequence"/>
</dbReference>
<keyword evidence="1" id="KW-0812">Transmembrane</keyword>
<keyword evidence="1" id="KW-1133">Transmembrane helix</keyword>
<dbReference type="CDD" id="cd11296">
    <property type="entry name" value="O-FucT_like"/>
    <property type="match status" value="1"/>
</dbReference>
<dbReference type="AlphaFoldDB" id="A0A067PV12"/>
<evidence type="ECO:0000313" key="2">
    <source>
        <dbReference type="EMBL" id="KDQ55117.1"/>
    </source>
</evidence>
<dbReference type="InParanoid" id="A0A067PV12"/>
<organism evidence="2 3">
    <name type="scientific">Jaapia argillacea MUCL 33604</name>
    <dbReference type="NCBI Taxonomy" id="933084"/>
    <lineage>
        <taxon>Eukaryota</taxon>
        <taxon>Fungi</taxon>
        <taxon>Dikarya</taxon>
        <taxon>Basidiomycota</taxon>
        <taxon>Agaricomycotina</taxon>
        <taxon>Agaricomycetes</taxon>
        <taxon>Agaricomycetidae</taxon>
        <taxon>Jaapiales</taxon>
        <taxon>Jaapiaceae</taxon>
        <taxon>Jaapia</taxon>
    </lineage>
</organism>
<keyword evidence="3" id="KW-1185">Reference proteome</keyword>
<gene>
    <name evidence="2" type="ORF">JAAARDRAFT_37635</name>
</gene>
<keyword evidence="1" id="KW-0472">Membrane</keyword>
<name>A0A067PV12_9AGAM</name>
<reference evidence="3" key="1">
    <citation type="journal article" date="2014" name="Proc. Natl. Acad. Sci. U.S.A.">
        <title>Extensive sampling of basidiomycete genomes demonstrates inadequacy of the white-rot/brown-rot paradigm for wood decay fungi.</title>
        <authorList>
            <person name="Riley R."/>
            <person name="Salamov A.A."/>
            <person name="Brown D.W."/>
            <person name="Nagy L.G."/>
            <person name="Floudas D."/>
            <person name="Held B.W."/>
            <person name="Levasseur A."/>
            <person name="Lombard V."/>
            <person name="Morin E."/>
            <person name="Otillar R."/>
            <person name="Lindquist E.A."/>
            <person name="Sun H."/>
            <person name="LaButti K.M."/>
            <person name="Schmutz J."/>
            <person name="Jabbour D."/>
            <person name="Luo H."/>
            <person name="Baker S.E."/>
            <person name="Pisabarro A.G."/>
            <person name="Walton J.D."/>
            <person name="Blanchette R.A."/>
            <person name="Henrissat B."/>
            <person name="Martin F."/>
            <person name="Cullen D."/>
            <person name="Hibbett D.S."/>
            <person name="Grigoriev I.V."/>
        </authorList>
    </citation>
    <scope>NUCLEOTIDE SEQUENCE [LARGE SCALE GENOMIC DNA]</scope>
    <source>
        <strain evidence="3">MUCL 33604</strain>
    </source>
</reference>
<sequence>MFYQRRFFILVGVVVVLLLFTWHRAIRPLMKPINYTGGDLLGEPPSYEGIKEWEAKLPQHDLDLPFPEGRTGRYAKFSNQIKALGWNNVLNELLLCTHLAYESKRAYVFQDYHWKPEYYPWRIPIPPPPAPIPIPRTPINALIAGPTAGGPWDPNDTAPRSVSDDYWELVCPPEDRDLIYTDNIKPELQDAEGDVVLRRWTEIIRDSPKRCVEVLPGPSEADPYPQTFDLWLIGYKRLLSLWPIFKSSPTSRLFDTSPLVKAAVDRNEYLFLPRGPRPSVPASRNPYDRMMALHIRRGDFKEACFSLATWNSTFYGWNQLPELPDSFTPPPGGSWGSNTPENVEFYLEHCFPTFEAIVQKIRDTKEAYIANGTDRVLDVMYLLTNADVRWVEEFKEVVRRDGWGTIVTSKDLILDDEQIGVGMAVDMEIARLAAVFIGNGWSSFTSNIIHRRLVDGKEPLANRFW</sequence>
<dbReference type="STRING" id="933084.A0A067PV12"/>
<proteinExistence type="predicted"/>